<organism evidence="1 2">
    <name type="scientific">Vibrio owensii</name>
    <dbReference type="NCBI Taxonomy" id="696485"/>
    <lineage>
        <taxon>Bacteria</taxon>
        <taxon>Pseudomonadati</taxon>
        <taxon>Pseudomonadota</taxon>
        <taxon>Gammaproteobacteria</taxon>
        <taxon>Vibrionales</taxon>
        <taxon>Vibrionaceae</taxon>
        <taxon>Vibrio</taxon>
    </lineage>
</organism>
<accession>A0AAU9Q7A0</accession>
<reference evidence="1" key="1">
    <citation type="submission" date="2022-01" db="EMBL/GenBank/DDBJ databases">
        <authorList>
            <person name="Lagorce A."/>
        </authorList>
    </citation>
    <scope>NUCLEOTIDE SEQUENCE</scope>
    <source>
        <strain evidence="1">Th15_F1_D04</strain>
    </source>
</reference>
<dbReference type="AlphaFoldDB" id="A0AAU9Q7A0"/>
<dbReference type="EMBL" id="CAKMTQ010000015">
    <property type="protein sequence ID" value="CAH1528782.1"/>
    <property type="molecule type" value="Genomic_DNA"/>
</dbReference>
<dbReference type="Proteomes" id="UP001295420">
    <property type="component" value="Unassembled WGS sequence"/>
</dbReference>
<gene>
    <name evidence="1" type="ORF">THF1D04_220036</name>
</gene>
<dbReference type="RefSeq" id="WP_408738959.1">
    <property type="nucleotide sequence ID" value="NZ_CAKMTQ010000015.1"/>
</dbReference>
<name>A0AAU9Q7A0_9VIBR</name>
<evidence type="ECO:0000313" key="1">
    <source>
        <dbReference type="EMBL" id="CAH1528782.1"/>
    </source>
</evidence>
<comment type="caution">
    <text evidence="1">The sequence shown here is derived from an EMBL/GenBank/DDBJ whole genome shotgun (WGS) entry which is preliminary data.</text>
</comment>
<sequence>MNIQSVFSELESASDFELFRLQQAILKVLDDPDRMQRLKRKIQVGMTVDYFCAQRNTLVACQVTKLGRTRVSVVECETQQRWTLPFYWLNLDHIEADIVTSTPKGLSKAELAVGQTVGFIDPRDNQEYIGQVVKLNPKRVVLGIDNKQFSVPYSLLFPVFVSQVQDTKQTLLLK</sequence>
<evidence type="ECO:0000313" key="2">
    <source>
        <dbReference type="Proteomes" id="UP001295420"/>
    </source>
</evidence>
<protein>
    <submittedName>
        <fullName evidence="1">Uncharacterized protein</fullName>
    </submittedName>
</protein>
<proteinExistence type="predicted"/>